<dbReference type="GO" id="GO:0004340">
    <property type="term" value="F:glucokinase activity"/>
    <property type="evidence" value="ECO:0007669"/>
    <property type="project" value="TreeGrafter"/>
</dbReference>
<evidence type="ECO:0000256" key="2">
    <source>
        <dbReference type="ARBA" id="ARBA00005028"/>
    </source>
</evidence>
<evidence type="ECO:0000256" key="7">
    <source>
        <dbReference type="ARBA" id="ARBA00022840"/>
    </source>
</evidence>
<keyword evidence="12" id="KW-0472">Membrane</keyword>
<dbReference type="Pfam" id="PF03727">
    <property type="entry name" value="Hexokinase_2"/>
    <property type="match status" value="1"/>
</dbReference>
<keyword evidence="12" id="KW-0812">Transmembrane</keyword>
<evidence type="ECO:0000256" key="6">
    <source>
        <dbReference type="ARBA" id="ARBA00022777"/>
    </source>
</evidence>
<keyword evidence="8 11" id="KW-0324">Glycolysis</keyword>
<feature type="domain" description="Hexokinase C-terminal" evidence="14">
    <location>
        <begin position="367"/>
        <end position="492"/>
    </location>
</feature>
<dbReference type="Pfam" id="PF00349">
    <property type="entry name" value="Hexokinase_1"/>
    <property type="match status" value="1"/>
</dbReference>
<organism evidence="15 16">
    <name type="scientific">Sphaeroforma arctica JP610</name>
    <dbReference type="NCBI Taxonomy" id="667725"/>
    <lineage>
        <taxon>Eukaryota</taxon>
        <taxon>Ichthyosporea</taxon>
        <taxon>Ichthyophonida</taxon>
        <taxon>Sphaeroforma</taxon>
    </lineage>
</organism>
<name>A0A0L0GDW2_9EUKA</name>
<dbReference type="PRINTS" id="PR00475">
    <property type="entry name" value="HEXOKINASE"/>
</dbReference>
<dbReference type="RefSeq" id="XP_014160976.1">
    <property type="nucleotide sequence ID" value="XM_014305501.1"/>
</dbReference>
<dbReference type="AlphaFoldDB" id="A0A0L0GDW2"/>
<dbReference type="STRING" id="667725.A0A0L0GDW2"/>
<evidence type="ECO:0000256" key="11">
    <source>
        <dbReference type="RuleBase" id="RU362007"/>
    </source>
</evidence>
<dbReference type="Gene3D" id="3.40.367.20">
    <property type="match status" value="1"/>
</dbReference>
<evidence type="ECO:0000256" key="4">
    <source>
        <dbReference type="ARBA" id="ARBA00022679"/>
    </source>
</evidence>
<dbReference type="Proteomes" id="UP000054560">
    <property type="component" value="Unassembled WGS sequence"/>
</dbReference>
<dbReference type="OrthoDB" id="419537at2759"/>
<keyword evidence="5 11" id="KW-0547">Nucleotide-binding</keyword>
<dbReference type="eggNOG" id="KOG1369">
    <property type="taxonomic scope" value="Eukaryota"/>
</dbReference>
<dbReference type="GeneID" id="25901322"/>
<dbReference type="GO" id="GO:0008865">
    <property type="term" value="F:fructokinase activity"/>
    <property type="evidence" value="ECO:0007669"/>
    <property type="project" value="TreeGrafter"/>
</dbReference>
<dbReference type="GO" id="GO:0006006">
    <property type="term" value="P:glucose metabolic process"/>
    <property type="evidence" value="ECO:0007669"/>
    <property type="project" value="TreeGrafter"/>
</dbReference>
<evidence type="ECO:0000313" key="16">
    <source>
        <dbReference type="Proteomes" id="UP000054560"/>
    </source>
</evidence>
<dbReference type="PROSITE" id="PS51748">
    <property type="entry name" value="HEXOKINASE_2"/>
    <property type="match status" value="1"/>
</dbReference>
<dbReference type="InterPro" id="IPR022672">
    <property type="entry name" value="Hexokinase_N"/>
</dbReference>
<comment type="catalytic activity">
    <reaction evidence="10">
        <text>D-fructose + ATP = D-fructose 6-phosphate + ADP + H(+)</text>
        <dbReference type="Rhea" id="RHEA:16125"/>
        <dbReference type="ChEBI" id="CHEBI:15378"/>
        <dbReference type="ChEBI" id="CHEBI:30616"/>
        <dbReference type="ChEBI" id="CHEBI:37721"/>
        <dbReference type="ChEBI" id="CHEBI:61527"/>
        <dbReference type="ChEBI" id="CHEBI:456216"/>
        <dbReference type="EC" id="2.7.1.1"/>
    </reaction>
    <physiologicalReaction direction="left-to-right" evidence="10">
        <dbReference type="Rhea" id="RHEA:16126"/>
    </physiologicalReaction>
</comment>
<keyword evidence="7 11" id="KW-0067">ATP-binding</keyword>
<sequence length="500" mass="55065">MTKEGVSLPSNVAIIAGMAAGIISMALLDMWLNRHVEESEDPVEGLMEIGRRFSEKYAIATEDLTKARQRFTDEAEKGLTAHDESAELKMIETFASSGTGLKRLSPGPYVVLDIQPDCFELLLATLSSKKQISVSRRKRFAVPDMFQKGKSQNLFALYASCIATHFPEFVNAQDAQVPISVSFPQPYNQTERSRGTILGWTKGYDLPDAIGKDFNDLLTAELRKKRVENPIVALVNDTTATFAAARLKGNKCRIGVVIEQQGTNACYLERLSDGHKITKGASVAVPGDAIKYKLVNTQWGEYKMSASIKLLEEEVAITRGLQNEYDLLTCGSTVTTLIANEWAHLIDTEQIRIETPSNNPLARLMLENVTFIVSDYTASMWKTERLLQEKFGIRCGLWTRLLLKQLCEIVLKRSAVLASIGVASLVHRSQDSGQCAIALHGGLTQVPGYINYMDHALSLACPEIEISWDIHTRTDISCTSLGTSVCGAAAVANRLTGNQR</sequence>
<dbReference type="SUPFAM" id="SSF53067">
    <property type="entry name" value="Actin-like ATPase domain"/>
    <property type="match status" value="2"/>
</dbReference>
<dbReference type="CDD" id="cd24000">
    <property type="entry name" value="ASKHA_NBD_HK"/>
    <property type="match status" value="1"/>
</dbReference>
<dbReference type="EC" id="2.7.1.-" evidence="11"/>
<evidence type="ECO:0000256" key="9">
    <source>
        <dbReference type="ARBA" id="ARBA00044613"/>
    </source>
</evidence>
<dbReference type="InterPro" id="IPR022673">
    <property type="entry name" value="Hexokinase_C"/>
</dbReference>
<evidence type="ECO:0000259" key="13">
    <source>
        <dbReference type="Pfam" id="PF00349"/>
    </source>
</evidence>
<dbReference type="GO" id="GO:0005536">
    <property type="term" value="F:D-glucose binding"/>
    <property type="evidence" value="ECO:0007669"/>
    <property type="project" value="InterPro"/>
</dbReference>
<dbReference type="PANTHER" id="PTHR19443">
    <property type="entry name" value="HEXOKINASE"/>
    <property type="match status" value="1"/>
</dbReference>
<keyword evidence="16" id="KW-1185">Reference proteome</keyword>
<evidence type="ECO:0000256" key="3">
    <source>
        <dbReference type="ARBA" id="ARBA00009225"/>
    </source>
</evidence>
<evidence type="ECO:0000256" key="12">
    <source>
        <dbReference type="SAM" id="Phobius"/>
    </source>
</evidence>
<dbReference type="EMBL" id="KQ241624">
    <property type="protein sequence ID" value="KNC87074.1"/>
    <property type="molecule type" value="Genomic_DNA"/>
</dbReference>
<comment type="similarity">
    <text evidence="3 11">Belongs to the hexokinase family.</text>
</comment>
<comment type="pathway">
    <text evidence="1">Carbohydrate degradation; glycolysis; D-glyceraldehyde 3-phosphate and glycerone phosphate from D-glucose: step 1/4.</text>
</comment>
<reference evidence="15 16" key="1">
    <citation type="submission" date="2011-02" db="EMBL/GenBank/DDBJ databases">
        <title>The Genome Sequence of Sphaeroforma arctica JP610.</title>
        <authorList>
            <consortium name="The Broad Institute Genome Sequencing Platform"/>
            <person name="Russ C."/>
            <person name="Cuomo C."/>
            <person name="Young S.K."/>
            <person name="Zeng Q."/>
            <person name="Gargeya S."/>
            <person name="Alvarado L."/>
            <person name="Berlin A."/>
            <person name="Chapman S.B."/>
            <person name="Chen Z."/>
            <person name="Freedman E."/>
            <person name="Gellesch M."/>
            <person name="Goldberg J."/>
            <person name="Griggs A."/>
            <person name="Gujja S."/>
            <person name="Heilman E."/>
            <person name="Heiman D."/>
            <person name="Howarth C."/>
            <person name="Mehta T."/>
            <person name="Neiman D."/>
            <person name="Pearson M."/>
            <person name="Roberts A."/>
            <person name="Saif S."/>
            <person name="Shea T."/>
            <person name="Shenoy N."/>
            <person name="Sisk P."/>
            <person name="Stolte C."/>
            <person name="Sykes S."/>
            <person name="White J."/>
            <person name="Yandava C."/>
            <person name="Burger G."/>
            <person name="Gray M.W."/>
            <person name="Holland P.W.H."/>
            <person name="King N."/>
            <person name="Lang F.B.F."/>
            <person name="Roger A.J."/>
            <person name="Ruiz-Trillo I."/>
            <person name="Haas B."/>
            <person name="Nusbaum C."/>
            <person name="Birren B."/>
        </authorList>
    </citation>
    <scope>NUCLEOTIDE SEQUENCE [LARGE SCALE GENOMIC DNA]</scope>
    <source>
        <strain evidence="15 16">JP610</strain>
    </source>
</reference>
<dbReference type="UniPathway" id="UPA00109">
    <property type="reaction ID" value="UER00180"/>
</dbReference>
<keyword evidence="12" id="KW-1133">Transmembrane helix</keyword>
<dbReference type="GO" id="GO:0001678">
    <property type="term" value="P:intracellular glucose homeostasis"/>
    <property type="evidence" value="ECO:0007669"/>
    <property type="project" value="InterPro"/>
</dbReference>
<feature type="transmembrane region" description="Helical" evidence="12">
    <location>
        <begin position="12"/>
        <end position="32"/>
    </location>
</feature>
<dbReference type="Gene3D" id="3.30.420.40">
    <property type="match status" value="1"/>
</dbReference>
<evidence type="ECO:0000256" key="10">
    <source>
        <dbReference type="ARBA" id="ARBA00047905"/>
    </source>
</evidence>
<dbReference type="GO" id="GO:0006096">
    <property type="term" value="P:glycolytic process"/>
    <property type="evidence" value="ECO:0007669"/>
    <property type="project" value="UniProtKB-UniPathway"/>
</dbReference>
<evidence type="ECO:0000256" key="8">
    <source>
        <dbReference type="ARBA" id="ARBA00023152"/>
    </source>
</evidence>
<gene>
    <name evidence="15" type="ORF">SARC_00818</name>
</gene>
<dbReference type="GO" id="GO:0005524">
    <property type="term" value="F:ATP binding"/>
    <property type="evidence" value="ECO:0007669"/>
    <property type="project" value="UniProtKB-UniRule"/>
</dbReference>
<dbReference type="PANTHER" id="PTHR19443:SF16">
    <property type="entry name" value="HEXOKINASE TYPE 1-RELATED"/>
    <property type="match status" value="1"/>
</dbReference>
<accession>A0A0L0GDW2</accession>
<comment type="pathway">
    <text evidence="2">Carbohydrate metabolism; hexose metabolism.</text>
</comment>
<protein>
    <recommendedName>
        <fullName evidence="11">Phosphotransferase</fullName>
        <ecNumber evidence="11">2.7.1.-</ecNumber>
    </recommendedName>
</protein>
<evidence type="ECO:0000313" key="15">
    <source>
        <dbReference type="EMBL" id="KNC87074.1"/>
    </source>
</evidence>
<dbReference type="InterPro" id="IPR001312">
    <property type="entry name" value="Hexokinase"/>
</dbReference>
<keyword evidence="4 11" id="KW-0808">Transferase</keyword>
<keyword evidence="6 11" id="KW-0418">Kinase</keyword>
<comment type="catalytic activity">
    <reaction evidence="9">
        <text>a D-hexose + ATP = a D-hexose 6-phosphate + ADP + H(+)</text>
        <dbReference type="Rhea" id="RHEA:22740"/>
        <dbReference type="ChEBI" id="CHEBI:4194"/>
        <dbReference type="ChEBI" id="CHEBI:15378"/>
        <dbReference type="ChEBI" id="CHEBI:30616"/>
        <dbReference type="ChEBI" id="CHEBI:229467"/>
        <dbReference type="ChEBI" id="CHEBI:456216"/>
        <dbReference type="EC" id="2.7.1.1"/>
    </reaction>
    <physiologicalReaction direction="left-to-right" evidence="9">
        <dbReference type="Rhea" id="RHEA:22741"/>
    </physiologicalReaction>
</comment>
<evidence type="ECO:0000259" key="14">
    <source>
        <dbReference type="Pfam" id="PF03727"/>
    </source>
</evidence>
<evidence type="ECO:0000256" key="5">
    <source>
        <dbReference type="ARBA" id="ARBA00022741"/>
    </source>
</evidence>
<feature type="domain" description="Hexokinase N-terminal" evidence="13">
    <location>
        <begin position="52"/>
        <end position="245"/>
    </location>
</feature>
<proteinExistence type="inferred from homology"/>
<evidence type="ECO:0000256" key="1">
    <source>
        <dbReference type="ARBA" id="ARBA00004888"/>
    </source>
</evidence>
<dbReference type="InterPro" id="IPR043129">
    <property type="entry name" value="ATPase_NBD"/>
</dbReference>